<keyword evidence="10 11" id="KW-0368">Histidine biosynthesis</keyword>
<evidence type="ECO:0000259" key="12">
    <source>
        <dbReference type="Pfam" id="PF01502"/>
    </source>
</evidence>
<feature type="binding site" evidence="11">
    <location>
        <position position="90"/>
    </location>
    <ligand>
        <name>Zn(2+)</name>
        <dbReference type="ChEBI" id="CHEBI:29105"/>
        <note>ligand shared between dimeric partners</note>
    </ligand>
</feature>
<feature type="binding site" evidence="11">
    <location>
        <position position="75"/>
    </location>
    <ligand>
        <name>Mg(2+)</name>
        <dbReference type="ChEBI" id="CHEBI:18420"/>
    </ligand>
</feature>
<dbReference type="SUPFAM" id="SSF141734">
    <property type="entry name" value="HisI-like"/>
    <property type="match status" value="1"/>
</dbReference>
<dbReference type="AlphaFoldDB" id="E8MYQ9"/>
<dbReference type="FunFam" id="3.10.20.810:FF:000001">
    <property type="entry name" value="Histidine biosynthesis bifunctional protein HisIE"/>
    <property type="match status" value="1"/>
</dbReference>
<comment type="pathway">
    <text evidence="4">Amino-acid biosynthesis; L-histidine biosynthesis; L-histidine from 5-phospho-alpha-D-ribose 1-diphosphate: step 2/9.</text>
</comment>
<dbReference type="GO" id="GO:0000105">
    <property type="term" value="P:L-histidine biosynthetic process"/>
    <property type="evidence" value="ECO:0007669"/>
    <property type="project" value="UniProtKB-UniRule"/>
</dbReference>
<feature type="binding site" evidence="11">
    <location>
        <position position="74"/>
    </location>
    <ligand>
        <name>Zn(2+)</name>
        <dbReference type="ChEBI" id="CHEBI:29105"/>
        <note>ligand shared between dimeric partners</note>
    </ligand>
</feature>
<dbReference type="HOGENOM" id="CLU_048577_5_0_0"/>
<dbReference type="InterPro" id="IPR002496">
    <property type="entry name" value="PRib_AMP_CycHydrolase_dom"/>
</dbReference>
<evidence type="ECO:0000256" key="4">
    <source>
        <dbReference type="ARBA" id="ARBA00005204"/>
    </source>
</evidence>
<dbReference type="GO" id="GO:0005737">
    <property type="term" value="C:cytoplasm"/>
    <property type="evidence" value="ECO:0007669"/>
    <property type="project" value="UniProtKB-SubCell"/>
</dbReference>
<feature type="binding site" evidence="11">
    <location>
        <position position="97"/>
    </location>
    <ligand>
        <name>Zn(2+)</name>
        <dbReference type="ChEBI" id="CHEBI:29105"/>
        <note>ligand shared between dimeric partners</note>
    </ligand>
</feature>
<comment type="similarity">
    <text evidence="11">Belongs to the PRA-CH family.</text>
</comment>
<evidence type="ECO:0000256" key="5">
    <source>
        <dbReference type="ARBA" id="ARBA00007731"/>
    </source>
</evidence>
<evidence type="ECO:0000256" key="7">
    <source>
        <dbReference type="ARBA" id="ARBA00022490"/>
    </source>
</evidence>
<gene>
    <name evidence="11 13" type="primary">hisI</name>
    <name evidence="13" type="ordered locus">ANT_23690</name>
</gene>
<dbReference type="NCBIfam" id="NF000768">
    <property type="entry name" value="PRK00051.1"/>
    <property type="match status" value="1"/>
</dbReference>
<sequence length="105" mass="11809">MREIRFDEHGLIPAIVQDARTGQVLTLAYMNRESLQKTLELGETVFWSRSRQQFWHKGETSGNTQRVVKIMLDCDGDALLVQVIPAGPACHTGAVSCFFEELEGE</sequence>
<keyword evidence="9 11" id="KW-0378">Hydrolase</keyword>
<evidence type="ECO:0000256" key="11">
    <source>
        <dbReference type="HAMAP-Rule" id="MF_01021"/>
    </source>
</evidence>
<organism evidence="13 14">
    <name type="scientific">Anaerolinea thermophila (strain DSM 14523 / JCM 11388 / NBRC 100420 / UNI-1)</name>
    <dbReference type="NCBI Taxonomy" id="926569"/>
    <lineage>
        <taxon>Bacteria</taxon>
        <taxon>Bacillati</taxon>
        <taxon>Chloroflexota</taxon>
        <taxon>Anaerolineae</taxon>
        <taxon>Anaerolineales</taxon>
        <taxon>Anaerolineaceae</taxon>
        <taxon>Anaerolinea</taxon>
    </lineage>
</organism>
<evidence type="ECO:0000256" key="2">
    <source>
        <dbReference type="ARBA" id="ARBA00001460"/>
    </source>
</evidence>
<dbReference type="EMBL" id="AP012029">
    <property type="protein sequence ID" value="BAJ64395.1"/>
    <property type="molecule type" value="Genomic_DNA"/>
</dbReference>
<comment type="function">
    <text evidence="11">Catalyzes the hydrolysis of the adenine ring of phosphoribosyl-AMP.</text>
</comment>
<evidence type="ECO:0000256" key="10">
    <source>
        <dbReference type="ARBA" id="ARBA00023102"/>
    </source>
</evidence>
<dbReference type="eggNOG" id="COG0139">
    <property type="taxonomic scope" value="Bacteria"/>
</dbReference>
<keyword evidence="11" id="KW-0479">Metal-binding</keyword>
<comment type="catalytic activity">
    <reaction evidence="2">
        <text>1-(5-phospho-beta-D-ribosyl)-ATP + H2O = 1-(5-phospho-beta-D-ribosyl)-5'-AMP + diphosphate + H(+)</text>
        <dbReference type="Rhea" id="RHEA:22828"/>
        <dbReference type="ChEBI" id="CHEBI:15377"/>
        <dbReference type="ChEBI" id="CHEBI:15378"/>
        <dbReference type="ChEBI" id="CHEBI:33019"/>
        <dbReference type="ChEBI" id="CHEBI:59457"/>
        <dbReference type="ChEBI" id="CHEBI:73183"/>
        <dbReference type="EC" id="3.6.1.31"/>
    </reaction>
</comment>
<protein>
    <recommendedName>
        <fullName evidence="11">Phosphoribosyl-AMP cyclohydrolase</fullName>
        <shortName evidence="11">PRA-CH</shortName>
        <ecNumber evidence="11">3.5.4.19</ecNumber>
    </recommendedName>
</protein>
<dbReference type="Proteomes" id="UP000008922">
    <property type="component" value="Chromosome"/>
</dbReference>
<dbReference type="STRING" id="926569.ANT_23690"/>
<comment type="subcellular location">
    <subcellularLocation>
        <location evidence="11">Cytoplasm</location>
    </subcellularLocation>
</comment>
<dbReference type="EC" id="3.5.4.19" evidence="11"/>
<dbReference type="PANTHER" id="PTHR42945">
    <property type="entry name" value="HISTIDINE BIOSYNTHESIS BIFUNCTIONAL PROTEIN"/>
    <property type="match status" value="1"/>
</dbReference>
<dbReference type="Pfam" id="PF01502">
    <property type="entry name" value="PRA-CH"/>
    <property type="match status" value="1"/>
</dbReference>
<comment type="cofactor">
    <cofactor evidence="11">
        <name>Mg(2+)</name>
        <dbReference type="ChEBI" id="CHEBI:18420"/>
    </cofactor>
    <text evidence="11">Binds 1 Mg(2+) ion per subunit.</text>
</comment>
<dbReference type="UniPathway" id="UPA00031">
    <property type="reaction ID" value="UER00008"/>
</dbReference>
<accession>E8MYQ9</accession>
<proteinExistence type="inferred from homology"/>
<evidence type="ECO:0000256" key="9">
    <source>
        <dbReference type="ARBA" id="ARBA00022801"/>
    </source>
</evidence>
<keyword evidence="7 11" id="KW-0963">Cytoplasm</keyword>
<dbReference type="Gene3D" id="3.10.20.810">
    <property type="entry name" value="Phosphoribosyl-AMP cyclohydrolase"/>
    <property type="match status" value="1"/>
</dbReference>
<evidence type="ECO:0000256" key="8">
    <source>
        <dbReference type="ARBA" id="ARBA00022605"/>
    </source>
</evidence>
<dbReference type="PANTHER" id="PTHR42945:SF9">
    <property type="entry name" value="HISTIDINE BIOSYNTHESIS BIFUNCTIONAL PROTEIN HISIE"/>
    <property type="match status" value="1"/>
</dbReference>
<comment type="similarity">
    <text evidence="6">In the N-terminal section; belongs to the PRA-CH family.</text>
</comment>
<dbReference type="InParanoid" id="E8MYQ9"/>
<keyword evidence="11" id="KW-0862">Zinc</keyword>
<evidence type="ECO:0000313" key="14">
    <source>
        <dbReference type="Proteomes" id="UP000008922"/>
    </source>
</evidence>
<keyword evidence="11" id="KW-0460">Magnesium</keyword>
<dbReference type="InterPro" id="IPR026660">
    <property type="entry name" value="PRA-CH"/>
</dbReference>
<keyword evidence="14" id="KW-1185">Reference proteome</keyword>
<feature type="binding site" evidence="11">
    <location>
        <position position="77"/>
    </location>
    <ligand>
        <name>Mg(2+)</name>
        <dbReference type="ChEBI" id="CHEBI:18420"/>
    </ligand>
</feature>
<evidence type="ECO:0000313" key="13">
    <source>
        <dbReference type="EMBL" id="BAJ64395.1"/>
    </source>
</evidence>
<reference evidence="13 14" key="1">
    <citation type="submission" date="2010-12" db="EMBL/GenBank/DDBJ databases">
        <title>Whole genome sequence of Anaerolinea thermophila UNI-1.</title>
        <authorList>
            <person name="Narita-Yamada S."/>
            <person name="Kishi E."/>
            <person name="Watanabe Y."/>
            <person name="Takasaki K."/>
            <person name="Ankai A."/>
            <person name="Oguchi A."/>
            <person name="Fukui S."/>
            <person name="Takahashi M."/>
            <person name="Yashiro I."/>
            <person name="Hosoyama A."/>
            <person name="Sekiguchi Y."/>
            <person name="Hanada S."/>
            <person name="Fujita N."/>
        </authorList>
    </citation>
    <scope>NUCLEOTIDE SEQUENCE [LARGE SCALE GENOMIC DNA]</scope>
    <source>
        <strain evidence="14">DSM 14523 / JCM 11388 / NBRC 100420 / UNI-1</strain>
    </source>
</reference>
<comment type="similarity">
    <text evidence="5">In the C-terminal section; belongs to the PRA-PH family.</text>
</comment>
<feature type="domain" description="Phosphoribosyl-AMP cyclohydrolase" evidence="12">
    <location>
        <begin position="27"/>
        <end position="99"/>
    </location>
</feature>
<dbReference type="GO" id="GO:0008270">
    <property type="term" value="F:zinc ion binding"/>
    <property type="evidence" value="ECO:0007669"/>
    <property type="project" value="UniProtKB-UniRule"/>
</dbReference>
<feature type="binding site" evidence="11">
    <location>
        <position position="73"/>
    </location>
    <ligand>
        <name>Mg(2+)</name>
        <dbReference type="ChEBI" id="CHEBI:18420"/>
    </ligand>
</feature>
<dbReference type="HAMAP" id="MF_01021">
    <property type="entry name" value="HisI"/>
    <property type="match status" value="1"/>
</dbReference>
<comment type="cofactor">
    <cofactor evidence="11">
        <name>Zn(2+)</name>
        <dbReference type="ChEBI" id="CHEBI:29105"/>
    </cofactor>
    <text evidence="11">Binds 1 zinc ion per subunit.</text>
</comment>
<comment type="catalytic activity">
    <reaction evidence="1 11">
        <text>1-(5-phospho-beta-D-ribosyl)-5'-AMP + H2O = 1-(5-phospho-beta-D-ribosyl)-5-[(5-phospho-beta-D-ribosylamino)methylideneamino]imidazole-4-carboxamide</text>
        <dbReference type="Rhea" id="RHEA:20049"/>
        <dbReference type="ChEBI" id="CHEBI:15377"/>
        <dbReference type="ChEBI" id="CHEBI:58435"/>
        <dbReference type="ChEBI" id="CHEBI:59457"/>
        <dbReference type="EC" id="3.5.4.19"/>
    </reaction>
</comment>
<dbReference type="GO" id="GO:0004636">
    <property type="term" value="F:phosphoribosyl-ATP diphosphatase activity"/>
    <property type="evidence" value="ECO:0007669"/>
    <property type="project" value="UniProtKB-EC"/>
</dbReference>
<keyword evidence="8 11" id="KW-0028">Amino-acid biosynthesis</keyword>
<evidence type="ECO:0000256" key="1">
    <source>
        <dbReference type="ARBA" id="ARBA00000024"/>
    </source>
</evidence>
<dbReference type="GO" id="GO:0000287">
    <property type="term" value="F:magnesium ion binding"/>
    <property type="evidence" value="ECO:0007669"/>
    <property type="project" value="UniProtKB-UniRule"/>
</dbReference>
<dbReference type="InterPro" id="IPR038019">
    <property type="entry name" value="PRib_AMP_CycHydrolase_sf"/>
</dbReference>
<name>E8MYQ9_ANATU</name>
<dbReference type="GO" id="GO:0004635">
    <property type="term" value="F:phosphoribosyl-AMP cyclohydrolase activity"/>
    <property type="evidence" value="ECO:0007669"/>
    <property type="project" value="UniProtKB-UniRule"/>
</dbReference>
<comment type="subunit">
    <text evidence="11">Homodimer.</text>
</comment>
<evidence type="ECO:0000256" key="6">
    <source>
        <dbReference type="ARBA" id="ARBA00008299"/>
    </source>
</evidence>
<dbReference type="RefSeq" id="WP_013560761.1">
    <property type="nucleotide sequence ID" value="NC_014960.1"/>
</dbReference>
<dbReference type="KEGG" id="atm:ANT_23690"/>
<comment type="pathway">
    <text evidence="3 11">Amino-acid biosynthesis; L-histidine biosynthesis; L-histidine from 5-phospho-alpha-D-ribose 1-diphosphate: step 3/9.</text>
</comment>
<evidence type="ECO:0000256" key="3">
    <source>
        <dbReference type="ARBA" id="ARBA00005169"/>
    </source>
</evidence>